<evidence type="ECO:0000313" key="1">
    <source>
        <dbReference type="EMBL" id="SPD63199.1"/>
    </source>
</evidence>
<reference evidence="1 2" key="1">
    <citation type="submission" date="2018-01" db="EMBL/GenBank/DDBJ databases">
        <authorList>
            <person name="Clerissi C."/>
        </authorList>
    </citation>
    <scope>NUCLEOTIDE SEQUENCE [LARGE SCALE GENOMIC DNA]</scope>
    <source>
        <strain evidence="1">Cupriavidus taiwanensis SWF 66322</strain>
    </source>
</reference>
<dbReference type="EMBL" id="LT984813">
    <property type="protein sequence ID" value="SPD63199.1"/>
    <property type="molecule type" value="Genomic_DNA"/>
</dbReference>
<name>A0A9Q7XNF9_9BURK</name>
<organism evidence="1 2">
    <name type="scientific">Cupriavidus taiwanensis</name>
    <dbReference type="NCBI Taxonomy" id="164546"/>
    <lineage>
        <taxon>Bacteria</taxon>
        <taxon>Pseudomonadati</taxon>
        <taxon>Pseudomonadota</taxon>
        <taxon>Betaproteobacteria</taxon>
        <taxon>Burkholderiales</taxon>
        <taxon>Burkholderiaceae</taxon>
        <taxon>Cupriavidus</taxon>
    </lineage>
</organism>
<evidence type="ECO:0000313" key="2">
    <source>
        <dbReference type="Proteomes" id="UP000254259"/>
    </source>
</evidence>
<gene>
    <name evidence="1" type="ORF">CBM2636_10215</name>
</gene>
<dbReference type="Proteomes" id="UP000254259">
    <property type="component" value="Chromosome CBM2636"/>
</dbReference>
<proteinExistence type="predicted"/>
<accession>A0A9Q7XNF9</accession>
<dbReference type="AlphaFoldDB" id="A0A9Q7XNF9"/>
<sequence length="59" mass="6548">MHGWPLEVRFAVHHARFETSAHRCGTTNDRELALAPTGALCLNSPRWMKQGCRTDGPCG</sequence>
<protein>
    <submittedName>
        <fullName evidence="1">Uncharacterized protein</fullName>
    </submittedName>
</protein>